<dbReference type="EMBL" id="AE009441">
    <property type="protein sequence ID" value="AAL64990.1"/>
    <property type="molecule type" value="Genomic_DNA"/>
</dbReference>
<dbReference type="HOGENOM" id="CLU_1773267_0_0_2"/>
<dbReference type="PATRIC" id="fig|178306.9.peg.2665"/>
<evidence type="ECO:0000256" key="1">
    <source>
        <dbReference type="SAM" id="MobiDB-lite"/>
    </source>
</evidence>
<evidence type="ECO:0000313" key="3">
    <source>
        <dbReference type="EMBL" id="AAL64990.1"/>
    </source>
</evidence>
<accession>Q8ZSX3</accession>
<dbReference type="EnsemblBacteria" id="AAL64990">
    <property type="protein sequence ID" value="AAL64990"/>
    <property type="gene ID" value="PAE3542"/>
</dbReference>
<organism evidence="3 4">
    <name type="scientific">Pyrobaculum aerophilum (strain ATCC 51768 / DSM 7523 / JCM 9630 / CIP 104966 / NBRC 100827 / IM2)</name>
    <dbReference type="NCBI Taxonomy" id="178306"/>
    <lineage>
        <taxon>Archaea</taxon>
        <taxon>Thermoproteota</taxon>
        <taxon>Thermoprotei</taxon>
        <taxon>Thermoproteales</taxon>
        <taxon>Thermoproteaceae</taxon>
        <taxon>Pyrobaculum</taxon>
    </lineage>
</organism>
<proteinExistence type="predicted"/>
<dbReference type="PROSITE" id="PS50164">
    <property type="entry name" value="GIY_YIG"/>
    <property type="match status" value="1"/>
</dbReference>
<feature type="domain" description="GIY-YIG" evidence="2">
    <location>
        <begin position="1"/>
        <end position="79"/>
    </location>
</feature>
<gene>
    <name evidence="3" type="ordered locus">PAE3542</name>
</gene>
<sequence>MYVVYLLYAELGGRVVRYVGSGKWPGRLRSHVRGHSSLAKRGGRPLFAVVLAFTEDRETAYRMEAYFQRLLGHETGRRVRKRPLAARLPRRFRPVRFGGLLVFVPDGEGAIPARRGISPPMAESPPPAGQGATTSKEPGPGGPGQA</sequence>
<protein>
    <recommendedName>
        <fullName evidence="2">GIY-YIG domain-containing protein</fullName>
    </recommendedName>
</protein>
<dbReference type="KEGG" id="pai:PAE3542"/>
<feature type="region of interest" description="Disordered" evidence="1">
    <location>
        <begin position="112"/>
        <end position="146"/>
    </location>
</feature>
<dbReference type="InterPro" id="IPR000305">
    <property type="entry name" value="GIY-YIG_endonuc"/>
</dbReference>
<dbReference type="AlphaFoldDB" id="Q8ZSX3"/>
<dbReference type="eggNOG" id="arCOG12883">
    <property type="taxonomic scope" value="Archaea"/>
</dbReference>
<evidence type="ECO:0000313" key="4">
    <source>
        <dbReference type="Proteomes" id="UP000002439"/>
    </source>
</evidence>
<reference evidence="3 4" key="1">
    <citation type="journal article" date="2002" name="Proc. Natl. Acad. Sci. U.S.A.">
        <title>Genome sequence of the hyperthermophilic crenarchaeon Pyrobaculum aerophilum.</title>
        <authorList>
            <person name="Fitz-Gibbon S.T."/>
            <person name="Ladner H."/>
            <person name="Kim U.J."/>
            <person name="Stetter K.O."/>
            <person name="Simon M.I."/>
            <person name="Miller J.H."/>
        </authorList>
    </citation>
    <scope>NUCLEOTIDE SEQUENCE [LARGE SCALE GENOMIC DNA]</scope>
    <source>
        <strain evidence="4">ATCC 51768 / DSM 7523 / JCM 9630 / CIP 104966 / NBRC 100827 / IM2</strain>
    </source>
</reference>
<evidence type="ECO:0000259" key="2">
    <source>
        <dbReference type="PROSITE" id="PS50164"/>
    </source>
</evidence>
<dbReference type="Pfam" id="PF01541">
    <property type="entry name" value="GIY-YIG"/>
    <property type="match status" value="1"/>
</dbReference>
<keyword evidence="4" id="KW-1185">Reference proteome</keyword>
<dbReference type="InParanoid" id="Q8ZSX3"/>
<dbReference type="Proteomes" id="UP000002439">
    <property type="component" value="Chromosome"/>
</dbReference>
<dbReference type="CDD" id="cd00719">
    <property type="entry name" value="GIY-YIG_SF"/>
    <property type="match status" value="1"/>
</dbReference>
<name>Q8ZSX3_PYRAE</name>